<comment type="caution">
    <text evidence="2">The sequence shown here is derived from an EMBL/GenBank/DDBJ whole genome shotgun (WGS) entry which is preliminary data.</text>
</comment>
<organism evidence="2 3">
    <name type="scientific">Chlorella vulgaris</name>
    <name type="common">Green alga</name>
    <dbReference type="NCBI Taxonomy" id="3077"/>
    <lineage>
        <taxon>Eukaryota</taxon>
        <taxon>Viridiplantae</taxon>
        <taxon>Chlorophyta</taxon>
        <taxon>core chlorophytes</taxon>
        <taxon>Trebouxiophyceae</taxon>
        <taxon>Chlorellales</taxon>
        <taxon>Chlorellaceae</taxon>
        <taxon>Chlorella clade</taxon>
        <taxon>Chlorella</taxon>
    </lineage>
</organism>
<gene>
    <name evidence="2" type="ORF">D9Q98_010704</name>
</gene>
<dbReference type="CDD" id="cd23659">
    <property type="entry name" value="USP_At3g01520-like"/>
    <property type="match status" value="1"/>
</dbReference>
<dbReference type="Proteomes" id="UP001055712">
    <property type="component" value="Unassembled WGS sequence"/>
</dbReference>
<reference evidence="2" key="2">
    <citation type="submission" date="2020-11" db="EMBL/GenBank/DDBJ databases">
        <authorList>
            <person name="Cecchin M."/>
            <person name="Marcolungo L."/>
            <person name="Rossato M."/>
            <person name="Girolomoni L."/>
            <person name="Cosentino E."/>
            <person name="Cuine S."/>
            <person name="Li-Beisson Y."/>
            <person name="Delledonne M."/>
            <person name="Ballottari M."/>
        </authorList>
    </citation>
    <scope>NUCLEOTIDE SEQUENCE</scope>
    <source>
        <strain evidence="2">211/11P</strain>
        <tissue evidence="2">Whole cell</tissue>
    </source>
</reference>
<reference evidence="2" key="1">
    <citation type="journal article" date="2019" name="Plant J.">
        <title>Chlorella vulgaris genome assembly and annotation reveals the molecular basis for metabolic acclimation to high light conditions.</title>
        <authorList>
            <person name="Cecchin M."/>
            <person name="Marcolungo L."/>
            <person name="Rossato M."/>
            <person name="Girolomoni L."/>
            <person name="Cosentino E."/>
            <person name="Cuine S."/>
            <person name="Li-Beisson Y."/>
            <person name="Delledonne M."/>
            <person name="Ballottari M."/>
        </authorList>
    </citation>
    <scope>NUCLEOTIDE SEQUENCE</scope>
    <source>
        <strain evidence="2">211/11P</strain>
    </source>
</reference>
<feature type="domain" description="UspA" evidence="1">
    <location>
        <begin position="56"/>
        <end position="115"/>
    </location>
</feature>
<evidence type="ECO:0000259" key="1">
    <source>
        <dbReference type="Pfam" id="PF00582"/>
    </source>
</evidence>
<dbReference type="Pfam" id="PF00582">
    <property type="entry name" value="Usp"/>
    <property type="match status" value="2"/>
</dbReference>
<sequence length="286" mass="30284">MATAAAVAALSANWDQQRKAEEEACRHRLYDLVHSLPEDVKRSVDIHRHVLPAAGGASGVAESVVAFVKEQGAELVVVGSRGMGAARSTLMSLIGLGSVSSYLVHNLHCPVAVYRGRADDTAAKAKRRVLVSLDDSEASRQALEWAVGNVLGPTDELHLVCVALPIPFPIVAEDAAASEVLEADEYDAATHDSNHYARETVTAAVDRAVAKVERERIFFKALPPEGGASDVGQSVVHYSKANGVDLVVLGARGMGSFKRAMLSFVGLGSVSDYVVSHVEVPVIVVK</sequence>
<dbReference type="EMBL" id="SIDB01000044">
    <property type="protein sequence ID" value="KAI3423019.1"/>
    <property type="molecule type" value="Genomic_DNA"/>
</dbReference>
<keyword evidence="3" id="KW-1185">Reference proteome</keyword>
<feature type="domain" description="UspA" evidence="1">
    <location>
        <begin position="127"/>
        <end position="286"/>
    </location>
</feature>
<dbReference type="Gene3D" id="3.40.50.620">
    <property type="entry name" value="HUPs"/>
    <property type="match status" value="2"/>
</dbReference>
<dbReference type="PANTHER" id="PTHR31964:SF113">
    <property type="entry name" value="USPA DOMAIN-CONTAINING PROTEIN"/>
    <property type="match status" value="1"/>
</dbReference>
<dbReference type="InterPro" id="IPR006015">
    <property type="entry name" value="Universal_stress_UspA"/>
</dbReference>
<dbReference type="AlphaFoldDB" id="A0A9D4YS00"/>
<dbReference type="SUPFAM" id="SSF52402">
    <property type="entry name" value="Adenine nucleotide alpha hydrolases-like"/>
    <property type="match status" value="2"/>
</dbReference>
<evidence type="ECO:0000313" key="3">
    <source>
        <dbReference type="Proteomes" id="UP001055712"/>
    </source>
</evidence>
<dbReference type="PRINTS" id="PR01438">
    <property type="entry name" value="UNVRSLSTRESS"/>
</dbReference>
<proteinExistence type="predicted"/>
<accession>A0A9D4YS00</accession>
<protein>
    <recommendedName>
        <fullName evidence="1">UspA domain-containing protein</fullName>
    </recommendedName>
</protein>
<dbReference type="InterPro" id="IPR006016">
    <property type="entry name" value="UspA"/>
</dbReference>
<name>A0A9D4YS00_CHLVU</name>
<dbReference type="PANTHER" id="PTHR31964">
    <property type="entry name" value="ADENINE NUCLEOTIDE ALPHA HYDROLASES-LIKE SUPERFAMILY PROTEIN"/>
    <property type="match status" value="1"/>
</dbReference>
<dbReference type="InterPro" id="IPR014729">
    <property type="entry name" value="Rossmann-like_a/b/a_fold"/>
</dbReference>
<evidence type="ECO:0000313" key="2">
    <source>
        <dbReference type="EMBL" id="KAI3423019.1"/>
    </source>
</evidence>
<dbReference type="OrthoDB" id="843225at2759"/>